<dbReference type="Proteomes" id="UP000275408">
    <property type="component" value="Unassembled WGS sequence"/>
</dbReference>
<keyword evidence="5 8" id="KW-0520">NAD</keyword>
<evidence type="ECO:0000256" key="3">
    <source>
        <dbReference type="ARBA" id="ARBA00022723"/>
    </source>
</evidence>
<evidence type="ECO:0000256" key="9">
    <source>
        <dbReference type="PIRSR" id="PIRSR037938-1"/>
    </source>
</evidence>
<dbReference type="InterPro" id="IPR026590">
    <property type="entry name" value="Ssirtuin_cat_dom"/>
</dbReference>
<dbReference type="InterPro" id="IPR050134">
    <property type="entry name" value="NAD-dep_sirtuin_deacylases"/>
</dbReference>
<reference evidence="15 16" key="1">
    <citation type="journal article" date="2018" name="Sci. Rep.">
        <title>Comparative analysis of the Pocillopora damicornis genome highlights role of immune system in coral evolution.</title>
        <authorList>
            <person name="Cunning R."/>
            <person name="Bay R.A."/>
            <person name="Gillette P."/>
            <person name="Baker A.C."/>
            <person name="Traylor-Knowles N."/>
        </authorList>
    </citation>
    <scope>NUCLEOTIDE SEQUENCE [LARGE SCALE GENOMIC DNA]</scope>
    <source>
        <strain evidence="15">RSMAS</strain>
        <tissue evidence="15">Whole animal</tissue>
    </source>
</reference>
<dbReference type="EC" id="2.3.1.286" evidence="8"/>
<gene>
    <name evidence="15" type="ORF">pdam_00020994</name>
</gene>
<dbReference type="InterPro" id="IPR003000">
    <property type="entry name" value="Sirtuin"/>
</dbReference>
<dbReference type="InterPro" id="IPR017328">
    <property type="entry name" value="Sirtuin_class_I"/>
</dbReference>
<feature type="binding site" evidence="11 12">
    <location>
        <position position="211"/>
    </location>
    <ligand>
        <name>Zn(2+)</name>
        <dbReference type="ChEBI" id="CHEBI:29105"/>
    </ligand>
</feature>
<dbReference type="Gene3D" id="3.40.50.1220">
    <property type="entry name" value="TPP-binding domain"/>
    <property type="match status" value="1"/>
</dbReference>
<evidence type="ECO:0000256" key="1">
    <source>
        <dbReference type="ARBA" id="ARBA00006924"/>
    </source>
</evidence>
<dbReference type="GO" id="GO:0070403">
    <property type="term" value="F:NAD+ binding"/>
    <property type="evidence" value="ECO:0007669"/>
    <property type="project" value="UniProtKB-UniRule"/>
</dbReference>
<comment type="catalytic activity">
    <reaction evidence="8">
        <text>N(6)-acetyl-L-lysyl-[protein] + NAD(+) + H2O = 2''-O-acetyl-ADP-D-ribose + nicotinamide + L-lysyl-[protein]</text>
        <dbReference type="Rhea" id="RHEA:43636"/>
        <dbReference type="Rhea" id="RHEA-COMP:9752"/>
        <dbReference type="Rhea" id="RHEA-COMP:10731"/>
        <dbReference type="ChEBI" id="CHEBI:15377"/>
        <dbReference type="ChEBI" id="CHEBI:17154"/>
        <dbReference type="ChEBI" id="CHEBI:29969"/>
        <dbReference type="ChEBI" id="CHEBI:57540"/>
        <dbReference type="ChEBI" id="CHEBI:61930"/>
        <dbReference type="ChEBI" id="CHEBI:83767"/>
        <dbReference type="EC" id="2.3.1.286"/>
    </reaction>
</comment>
<dbReference type="PANTHER" id="PTHR11085:SF6">
    <property type="entry name" value="NAD-DEPENDENT PROTEIN DEACETYLASE SIRTUIN-2"/>
    <property type="match status" value="1"/>
</dbReference>
<dbReference type="PIRSF" id="PIRSF037938">
    <property type="entry name" value="SIR2_euk"/>
    <property type="match status" value="1"/>
</dbReference>
<evidence type="ECO:0000256" key="2">
    <source>
        <dbReference type="ARBA" id="ARBA00022679"/>
    </source>
</evidence>
<sequence>MSANEDTPPPTEKPDDDGSGATGGKEEDKQEDESDLNFLQRLLAQLKPPTASEGVEKEKPEQLLEEVTFEGVANYIKKGKCKNIIVMTGAGISTAAGIPDFRSPGTGLYDNLQKYDLPHPQAVFEINFFQSMVLFNQQSNPEPFFMLAKELYPGSFKPTISHYFIKLLSDKELLLRNYTQNIDTLERVAGIPQEKLVEAHGSFHTAHCLDCVKEYSHEWVRDEVFADKIPTCPDCKGVVKPDIVFFGESLPPVFHRCVPQDMPKCDLLIVMGTSLVVQPFCSLVDRVPATTPRLLINKEKCGNQPDFFSLLMGGPASGFQFDSDDNYRDVMWQGTTDDGCVALAELLGWKDELLNYVKAEHKRIDEANAEAKKPSAPEKKGGDKEVGNSSNEGSEAEKQNKEASNL</sequence>
<evidence type="ECO:0000313" key="15">
    <source>
        <dbReference type="EMBL" id="RMX45954.1"/>
    </source>
</evidence>
<keyword evidence="3 8" id="KW-0479">Metal-binding</keyword>
<evidence type="ECO:0000256" key="11">
    <source>
        <dbReference type="PIRSR" id="PIRSR037938-3"/>
    </source>
</evidence>
<dbReference type="AlphaFoldDB" id="A0A3M6TXC7"/>
<comment type="catalytic activity">
    <reaction evidence="6">
        <text>N(6)-hexadecanoyl-L-lysyl-[protein] + NAD(+) + H2O = 2''-O-hexadecanoyl-ADP-D-ribose + nicotinamide + L-lysyl-[protein]</text>
        <dbReference type="Rhea" id="RHEA:70563"/>
        <dbReference type="Rhea" id="RHEA-COMP:9752"/>
        <dbReference type="Rhea" id="RHEA-COMP:14175"/>
        <dbReference type="ChEBI" id="CHEBI:15377"/>
        <dbReference type="ChEBI" id="CHEBI:17154"/>
        <dbReference type="ChEBI" id="CHEBI:29969"/>
        <dbReference type="ChEBI" id="CHEBI:57540"/>
        <dbReference type="ChEBI" id="CHEBI:138936"/>
        <dbReference type="ChEBI" id="CHEBI:189673"/>
    </reaction>
    <physiologicalReaction direction="left-to-right" evidence="6">
        <dbReference type="Rhea" id="RHEA:70564"/>
    </physiologicalReaction>
</comment>
<feature type="region of interest" description="Disordered" evidence="13">
    <location>
        <begin position="365"/>
        <end position="406"/>
    </location>
</feature>
<feature type="binding site" evidence="10">
    <location>
        <begin position="90"/>
        <end position="94"/>
    </location>
    <ligand>
        <name>NAD(+)</name>
        <dbReference type="ChEBI" id="CHEBI:57540"/>
    </ligand>
</feature>
<dbReference type="EMBL" id="RCHS01002740">
    <property type="protein sequence ID" value="RMX45954.1"/>
    <property type="molecule type" value="Genomic_DNA"/>
</dbReference>
<evidence type="ECO:0000313" key="16">
    <source>
        <dbReference type="Proteomes" id="UP000275408"/>
    </source>
</evidence>
<dbReference type="InterPro" id="IPR029035">
    <property type="entry name" value="DHS-like_NAD/FAD-binding_dom"/>
</dbReference>
<keyword evidence="2 8" id="KW-0808">Transferase</keyword>
<comment type="catalytic activity">
    <reaction evidence="7">
        <text>N(6)-tetradecanoyl-L-lysyl-[protein] + NAD(+) + H2O = 2''-O-tetradecanoyl-ADP-D-ribose + nicotinamide + L-lysyl-[protein]</text>
        <dbReference type="Rhea" id="RHEA:70567"/>
        <dbReference type="Rhea" id="RHEA-COMP:9752"/>
        <dbReference type="Rhea" id="RHEA-COMP:15437"/>
        <dbReference type="ChEBI" id="CHEBI:15377"/>
        <dbReference type="ChEBI" id="CHEBI:17154"/>
        <dbReference type="ChEBI" id="CHEBI:29969"/>
        <dbReference type="ChEBI" id="CHEBI:57540"/>
        <dbReference type="ChEBI" id="CHEBI:141129"/>
        <dbReference type="ChEBI" id="CHEBI:189674"/>
    </reaction>
    <physiologicalReaction direction="left-to-right" evidence="7">
        <dbReference type="Rhea" id="RHEA:70568"/>
    </physiologicalReaction>
</comment>
<accession>A0A3M6TXC7</accession>
<dbReference type="GO" id="GO:0140773">
    <property type="term" value="F:NAD-dependent protein demyristoylase activity"/>
    <property type="evidence" value="ECO:0007669"/>
    <property type="project" value="RHEA"/>
</dbReference>
<feature type="active site" description="Proton acceptor" evidence="9 12">
    <location>
        <position position="200"/>
    </location>
</feature>
<organism evidence="15 16">
    <name type="scientific">Pocillopora damicornis</name>
    <name type="common">Cauliflower coral</name>
    <name type="synonym">Millepora damicornis</name>
    <dbReference type="NCBI Taxonomy" id="46731"/>
    <lineage>
        <taxon>Eukaryota</taxon>
        <taxon>Metazoa</taxon>
        <taxon>Cnidaria</taxon>
        <taxon>Anthozoa</taxon>
        <taxon>Hexacorallia</taxon>
        <taxon>Scleractinia</taxon>
        <taxon>Astrocoeniina</taxon>
        <taxon>Pocilloporidae</taxon>
        <taxon>Pocillopora</taxon>
    </lineage>
</organism>
<feature type="binding site" evidence="11 12">
    <location>
        <position position="235"/>
    </location>
    <ligand>
        <name>Zn(2+)</name>
        <dbReference type="ChEBI" id="CHEBI:29105"/>
    </ligand>
</feature>
<dbReference type="GO" id="GO:0017136">
    <property type="term" value="F:histone deacetylase activity, NAD-dependent"/>
    <property type="evidence" value="ECO:0007669"/>
    <property type="project" value="InterPro"/>
</dbReference>
<feature type="binding site" evidence="10">
    <location>
        <begin position="273"/>
        <end position="274"/>
    </location>
    <ligand>
        <name>NAD(+)</name>
        <dbReference type="ChEBI" id="CHEBI:57540"/>
    </ligand>
</feature>
<evidence type="ECO:0000256" key="8">
    <source>
        <dbReference type="PIRNR" id="PIRNR037938"/>
    </source>
</evidence>
<evidence type="ECO:0000256" key="13">
    <source>
        <dbReference type="SAM" id="MobiDB-lite"/>
    </source>
</evidence>
<dbReference type="GO" id="GO:0005634">
    <property type="term" value="C:nucleus"/>
    <property type="evidence" value="ECO:0007669"/>
    <property type="project" value="TreeGrafter"/>
</dbReference>
<feature type="binding site" evidence="10">
    <location>
        <begin position="297"/>
        <end position="299"/>
    </location>
    <ligand>
        <name>NAD(+)</name>
        <dbReference type="ChEBI" id="CHEBI:57540"/>
    </ligand>
</feature>
<feature type="region of interest" description="Disordered" evidence="13">
    <location>
        <begin position="1"/>
        <end position="37"/>
    </location>
</feature>
<evidence type="ECO:0000256" key="10">
    <source>
        <dbReference type="PIRSR" id="PIRSR037938-2"/>
    </source>
</evidence>
<evidence type="ECO:0000256" key="12">
    <source>
        <dbReference type="PROSITE-ProRule" id="PRU00236"/>
    </source>
</evidence>
<feature type="domain" description="Deacetylase sirtuin-type" evidence="14">
    <location>
        <begin position="57"/>
        <end position="350"/>
    </location>
</feature>
<evidence type="ECO:0000256" key="7">
    <source>
        <dbReference type="ARBA" id="ARBA00048905"/>
    </source>
</evidence>
<feature type="binding site" evidence="11 12">
    <location>
        <position position="208"/>
    </location>
    <ligand>
        <name>Zn(2+)</name>
        <dbReference type="ChEBI" id="CHEBI:29105"/>
    </ligand>
</feature>
<name>A0A3M6TXC7_POCDA</name>
<feature type="binding site" evidence="10">
    <location>
        <begin position="100"/>
        <end position="102"/>
    </location>
    <ligand>
        <name>NAD(+)</name>
        <dbReference type="ChEBI" id="CHEBI:57540"/>
    </ligand>
</feature>
<dbReference type="GO" id="GO:0008270">
    <property type="term" value="F:zinc ion binding"/>
    <property type="evidence" value="ECO:0007669"/>
    <property type="project" value="UniProtKB-UniRule"/>
</dbReference>
<dbReference type="PANTHER" id="PTHR11085">
    <property type="entry name" value="NAD-DEPENDENT PROTEIN DEACYLASE SIRTUIN-5, MITOCHONDRIAL-RELATED"/>
    <property type="match status" value="1"/>
</dbReference>
<evidence type="ECO:0000256" key="6">
    <source>
        <dbReference type="ARBA" id="ARBA00048378"/>
    </source>
</evidence>
<dbReference type="Pfam" id="PF02146">
    <property type="entry name" value="SIR2"/>
    <property type="match status" value="1"/>
</dbReference>
<dbReference type="GO" id="GO:0140774">
    <property type="term" value="F:NAD-dependent protein depalmitoylase activity"/>
    <property type="evidence" value="ECO:0007669"/>
    <property type="project" value="RHEA"/>
</dbReference>
<evidence type="ECO:0000256" key="4">
    <source>
        <dbReference type="ARBA" id="ARBA00022833"/>
    </source>
</evidence>
<keyword evidence="16" id="KW-1185">Reference proteome</keyword>
<feature type="binding site" evidence="11 12">
    <location>
        <position position="232"/>
    </location>
    <ligand>
        <name>Zn(2+)</name>
        <dbReference type="ChEBI" id="CHEBI:29105"/>
    </ligand>
</feature>
<proteinExistence type="inferred from homology"/>
<protein>
    <recommendedName>
        <fullName evidence="8">NAD-dependent protein deacetylase</fullName>
        <ecNumber evidence="8">2.3.1.286</ecNumber>
    </recommendedName>
</protein>
<dbReference type="SUPFAM" id="SSF52467">
    <property type="entry name" value="DHS-like NAD/FAD-binding domain"/>
    <property type="match status" value="1"/>
</dbReference>
<feature type="compositionally biased region" description="Basic and acidic residues" evidence="13">
    <location>
        <begin position="395"/>
        <end position="406"/>
    </location>
</feature>
<keyword evidence="4 8" id="KW-0862">Zinc</keyword>
<comment type="similarity">
    <text evidence="1 8">Belongs to the sirtuin family. Class I subfamily.</text>
</comment>
<dbReference type="Gene3D" id="3.30.1600.10">
    <property type="entry name" value="SIR2/SIRT2 'Small Domain"/>
    <property type="match status" value="1"/>
</dbReference>
<feature type="binding site" evidence="10">
    <location>
        <begin position="180"/>
        <end position="183"/>
    </location>
    <ligand>
        <name>NAD(+)</name>
        <dbReference type="ChEBI" id="CHEBI:57540"/>
    </ligand>
</feature>
<feature type="compositionally biased region" description="Basic and acidic residues" evidence="13">
    <location>
        <begin position="365"/>
        <end position="386"/>
    </location>
</feature>
<comment type="cofactor">
    <cofactor evidence="11">
        <name>Zn(2+)</name>
        <dbReference type="ChEBI" id="CHEBI:29105"/>
    </cofactor>
    <text evidence="11">Binds 1 zinc ion per subunit.</text>
</comment>
<evidence type="ECO:0000259" key="14">
    <source>
        <dbReference type="PROSITE" id="PS50305"/>
    </source>
</evidence>
<dbReference type="PROSITE" id="PS50305">
    <property type="entry name" value="SIRTUIN"/>
    <property type="match status" value="1"/>
</dbReference>
<dbReference type="STRING" id="46731.A0A3M6TXC7"/>
<dbReference type="OrthoDB" id="420264at2759"/>
<dbReference type="CDD" id="cd01408">
    <property type="entry name" value="SIRT1"/>
    <property type="match status" value="1"/>
</dbReference>
<evidence type="ECO:0000256" key="5">
    <source>
        <dbReference type="ARBA" id="ARBA00023027"/>
    </source>
</evidence>
<comment type="caution">
    <text evidence="15">The sequence shown here is derived from an EMBL/GenBank/DDBJ whole genome shotgun (WGS) entry which is preliminary data.</text>
</comment>
<dbReference type="InterPro" id="IPR026591">
    <property type="entry name" value="Sirtuin_cat_small_dom_sf"/>
</dbReference>